<dbReference type="PATRIC" id="fig|1224163.3.peg.14"/>
<dbReference type="KEGG" id="cmd:B841_00075"/>
<dbReference type="Proteomes" id="UP000015388">
    <property type="component" value="Chromosome"/>
</dbReference>
<gene>
    <name evidence="1" type="ORF">B841_00075</name>
</gene>
<evidence type="ECO:0000313" key="1">
    <source>
        <dbReference type="EMBL" id="AGS33498.1"/>
    </source>
</evidence>
<proteinExistence type="predicted"/>
<reference evidence="1 2" key="1">
    <citation type="submission" date="2012-11" db="EMBL/GenBank/DDBJ databases">
        <title>The complete genome sequence of Corynebacterium maris Coryn-1 (=DSM 45190).</title>
        <authorList>
            <person name="Schaffert L."/>
            <person name="Albersmeier A."/>
            <person name="Kalinowski J."/>
            <person name="Ruckert C."/>
        </authorList>
    </citation>
    <scope>NUCLEOTIDE SEQUENCE [LARGE SCALE GENOMIC DNA]</scope>
    <source>
        <strain evidence="2">Coryn-1</strain>
    </source>
</reference>
<dbReference type="EMBL" id="CP003924">
    <property type="protein sequence ID" value="AGS33498.1"/>
    <property type="molecule type" value="Genomic_DNA"/>
</dbReference>
<dbReference type="HOGENOM" id="CLU_893456_0_0_11"/>
<dbReference type="RefSeq" id="WP_020933433.1">
    <property type="nucleotide sequence ID" value="NC_021915.1"/>
</dbReference>
<protein>
    <submittedName>
        <fullName evidence="1">Uncharacterized protein</fullName>
    </submittedName>
</protein>
<keyword evidence="2" id="KW-1185">Reference proteome</keyword>
<dbReference type="AlphaFoldDB" id="S5TFS8"/>
<accession>S5TFS8</accession>
<evidence type="ECO:0000313" key="2">
    <source>
        <dbReference type="Proteomes" id="UP000015388"/>
    </source>
</evidence>
<name>S5TFS8_9CORY</name>
<dbReference type="OrthoDB" id="4395024at2"/>
<dbReference type="eggNOG" id="ENOG503219X">
    <property type="taxonomic scope" value="Bacteria"/>
</dbReference>
<sequence>MAFQLEQFIAEVVRAMPQFTVAEAVSAATQLAEPVQLNRYENFDAVAKLVSGLQLRSKEEWTGYGYEPDPGATPVEVGDRVYYLATQVNRPEHSHLRLMPYEEGVREAQRELITETTAVDRYDGFLRIPKRRITMLGNLWKIGVALTWDDSREDMLSWLTPGTVPSSGEQPHPEMTEFDAWFVIRLNPNGGRDIFPEIARQVATLTLGDRPVVHVEAEAVSYLVLERLWVPPRLYKSHWFRNYLAGIALPEGFSWTHVFEAAQQVEDVLRGVTEPVTAEFAE</sequence>
<organism evidence="1 2">
    <name type="scientific">Corynebacterium maris DSM 45190</name>
    <dbReference type="NCBI Taxonomy" id="1224163"/>
    <lineage>
        <taxon>Bacteria</taxon>
        <taxon>Bacillati</taxon>
        <taxon>Actinomycetota</taxon>
        <taxon>Actinomycetes</taxon>
        <taxon>Mycobacteriales</taxon>
        <taxon>Corynebacteriaceae</taxon>
        <taxon>Corynebacterium</taxon>
    </lineage>
</organism>